<accession>A0ABQ9IK78</accession>
<gene>
    <name evidence="1" type="ORF">PR048_002454</name>
</gene>
<name>A0ABQ9IK78_9NEOP</name>
<evidence type="ECO:0000313" key="2">
    <source>
        <dbReference type="Proteomes" id="UP001159363"/>
    </source>
</evidence>
<dbReference type="Proteomes" id="UP001159363">
    <property type="component" value="Chromosome 1"/>
</dbReference>
<reference evidence="1 2" key="1">
    <citation type="submission" date="2023-02" db="EMBL/GenBank/DDBJ databases">
        <title>LHISI_Scaffold_Assembly.</title>
        <authorList>
            <person name="Stuart O.P."/>
            <person name="Cleave R."/>
            <person name="Magrath M.J.L."/>
            <person name="Mikheyev A.S."/>
        </authorList>
    </citation>
    <scope>NUCLEOTIDE SEQUENCE [LARGE SCALE GENOMIC DNA]</scope>
    <source>
        <strain evidence="1">Daus_M_001</strain>
        <tissue evidence="1">Leg muscle</tissue>
    </source>
</reference>
<proteinExistence type="predicted"/>
<comment type="caution">
    <text evidence="1">The sequence shown here is derived from an EMBL/GenBank/DDBJ whole genome shotgun (WGS) entry which is preliminary data.</text>
</comment>
<organism evidence="1 2">
    <name type="scientific">Dryococelus australis</name>
    <dbReference type="NCBI Taxonomy" id="614101"/>
    <lineage>
        <taxon>Eukaryota</taxon>
        <taxon>Metazoa</taxon>
        <taxon>Ecdysozoa</taxon>
        <taxon>Arthropoda</taxon>
        <taxon>Hexapoda</taxon>
        <taxon>Insecta</taxon>
        <taxon>Pterygota</taxon>
        <taxon>Neoptera</taxon>
        <taxon>Polyneoptera</taxon>
        <taxon>Phasmatodea</taxon>
        <taxon>Verophasmatodea</taxon>
        <taxon>Anareolatae</taxon>
        <taxon>Phasmatidae</taxon>
        <taxon>Eurycanthinae</taxon>
        <taxon>Dryococelus</taxon>
    </lineage>
</organism>
<evidence type="ECO:0000313" key="1">
    <source>
        <dbReference type="EMBL" id="KAJ8897108.1"/>
    </source>
</evidence>
<sequence>MELMLSAIQRKLIYESHLERKIPHANSWQALHCERQVDIPTTVKMWQSYGTVGTPQSLYHLCDKVLNVQNVAKIKIYCQLCHEYEQAHDNFPKVVKMSTMKSAERTGAAVHCEELPFNDYTTKQPFPADILIIVAQNCHASPVIPEVVCQVGANEPET</sequence>
<protein>
    <submittedName>
        <fullName evidence="1">Uncharacterized protein</fullName>
    </submittedName>
</protein>
<keyword evidence="2" id="KW-1185">Reference proteome</keyword>
<dbReference type="EMBL" id="JARBHB010000001">
    <property type="protein sequence ID" value="KAJ8897108.1"/>
    <property type="molecule type" value="Genomic_DNA"/>
</dbReference>